<protein>
    <recommendedName>
        <fullName evidence="3">Scaffold protein</fullName>
    </recommendedName>
</protein>
<evidence type="ECO:0000256" key="1">
    <source>
        <dbReference type="SAM" id="Coils"/>
    </source>
</evidence>
<organism evidence="2">
    <name type="scientific">Siphoviridae sp. ct3pR10</name>
    <dbReference type="NCBI Taxonomy" id="2826284"/>
    <lineage>
        <taxon>Viruses</taxon>
        <taxon>Duplodnaviria</taxon>
        <taxon>Heunggongvirae</taxon>
        <taxon>Uroviricota</taxon>
        <taxon>Caudoviricetes</taxon>
    </lineage>
</organism>
<accession>A0A8S5LWU5</accession>
<proteinExistence type="predicted"/>
<evidence type="ECO:0000313" key="2">
    <source>
        <dbReference type="EMBL" id="DAD74386.1"/>
    </source>
</evidence>
<evidence type="ECO:0008006" key="3">
    <source>
        <dbReference type="Google" id="ProtNLM"/>
    </source>
</evidence>
<sequence>MAKIDVKTIAGFDTMTPEEKIAALQGFDFPDPDYSGYVKKDLYDKAASDVAAWKKKHHDLLSEEERKKQDRDEELESMKNELAGLRKEKTVSEYKAKLVSQGYDEELATATAAAMESGDMATVFANNQKFLDGYAKRVIAEKLKSTPRGADGSTGNVGMDYGKKIEEARSNGDYAAAAYYTRLQAEAEAAAKNQ</sequence>
<name>A0A8S5LWU5_9CAUD</name>
<feature type="coiled-coil region" evidence="1">
    <location>
        <begin position="61"/>
        <end position="88"/>
    </location>
</feature>
<reference evidence="2" key="1">
    <citation type="journal article" date="2021" name="Proc. Natl. Acad. Sci. U.S.A.">
        <title>A Catalog of Tens of Thousands of Viruses from Human Metagenomes Reveals Hidden Associations with Chronic Diseases.</title>
        <authorList>
            <person name="Tisza M.J."/>
            <person name="Buck C.B."/>
        </authorList>
    </citation>
    <scope>NUCLEOTIDE SEQUENCE</scope>
    <source>
        <strain evidence="2">Ct3pR10</strain>
    </source>
</reference>
<keyword evidence="1" id="KW-0175">Coiled coil</keyword>
<dbReference type="EMBL" id="BK014759">
    <property type="protein sequence ID" value="DAD74386.1"/>
    <property type="molecule type" value="Genomic_DNA"/>
</dbReference>